<name>A0A8T0RHG0_PANVG</name>
<keyword evidence="1 4" id="KW-0732">Signal</keyword>
<feature type="signal peptide" evidence="4">
    <location>
        <begin position="1"/>
        <end position="21"/>
    </location>
</feature>
<dbReference type="InterPro" id="IPR006501">
    <property type="entry name" value="Pectinesterase_inhib_dom"/>
</dbReference>
<proteinExistence type="inferred from homology"/>
<keyword evidence="7" id="KW-1185">Reference proteome</keyword>
<evidence type="ECO:0000313" key="6">
    <source>
        <dbReference type="EMBL" id="KAG2585461.1"/>
    </source>
</evidence>
<sequence>MAKAAMAILLLLAVAVAAALADADFVASTCKSSDNTRCAAVLGADPRSANATTVHELASIALDIAAATARAASGFLSGEADRRDRTDVGDALGDCVGYYGGATGALETAREDFDGGAYGDAEEEAGDAEGAADRCEQAFTDRRLDTSIVSDVDKRMKDGASVAGDLIDLLWGDKRRRHGRRLLRP</sequence>
<dbReference type="Proteomes" id="UP000823388">
    <property type="component" value="Chromosome 6K"/>
</dbReference>
<evidence type="ECO:0000256" key="3">
    <source>
        <dbReference type="ARBA" id="ARBA00038471"/>
    </source>
</evidence>
<dbReference type="Pfam" id="PF04043">
    <property type="entry name" value="PMEI"/>
    <property type="match status" value="1"/>
</dbReference>
<evidence type="ECO:0000259" key="5">
    <source>
        <dbReference type="SMART" id="SM00856"/>
    </source>
</evidence>
<feature type="chain" id="PRO_5035946262" description="Pectinesterase inhibitor domain-containing protein" evidence="4">
    <location>
        <begin position="22"/>
        <end position="185"/>
    </location>
</feature>
<comment type="caution">
    <text evidence="6">The sequence shown here is derived from an EMBL/GenBank/DDBJ whole genome shotgun (WGS) entry which is preliminary data.</text>
</comment>
<dbReference type="InterPro" id="IPR035513">
    <property type="entry name" value="Invertase/methylesterase_inhib"/>
</dbReference>
<dbReference type="SUPFAM" id="SSF101148">
    <property type="entry name" value="Plant invertase/pectin methylesterase inhibitor"/>
    <property type="match status" value="1"/>
</dbReference>
<gene>
    <name evidence="6" type="ORF">PVAP13_6KG391800</name>
</gene>
<dbReference type="OrthoDB" id="764172at2759"/>
<accession>A0A8T0RHG0</accession>
<comment type="similarity">
    <text evidence="3">Belongs to the PMEI family.</text>
</comment>
<evidence type="ECO:0000256" key="1">
    <source>
        <dbReference type="ARBA" id="ARBA00022729"/>
    </source>
</evidence>
<evidence type="ECO:0000256" key="2">
    <source>
        <dbReference type="ARBA" id="ARBA00023157"/>
    </source>
</evidence>
<evidence type="ECO:0000256" key="4">
    <source>
        <dbReference type="SAM" id="SignalP"/>
    </source>
</evidence>
<reference evidence="6" key="1">
    <citation type="submission" date="2020-05" db="EMBL/GenBank/DDBJ databases">
        <title>WGS assembly of Panicum virgatum.</title>
        <authorList>
            <person name="Lovell J.T."/>
            <person name="Jenkins J."/>
            <person name="Shu S."/>
            <person name="Juenger T.E."/>
            <person name="Schmutz J."/>
        </authorList>
    </citation>
    <scope>NUCLEOTIDE SEQUENCE</scope>
    <source>
        <strain evidence="6">AP13</strain>
    </source>
</reference>
<dbReference type="GO" id="GO:0004857">
    <property type="term" value="F:enzyme inhibitor activity"/>
    <property type="evidence" value="ECO:0007669"/>
    <property type="project" value="InterPro"/>
</dbReference>
<dbReference type="NCBIfam" id="TIGR01614">
    <property type="entry name" value="PME_inhib"/>
    <property type="match status" value="1"/>
</dbReference>
<organism evidence="6 7">
    <name type="scientific">Panicum virgatum</name>
    <name type="common">Blackwell switchgrass</name>
    <dbReference type="NCBI Taxonomy" id="38727"/>
    <lineage>
        <taxon>Eukaryota</taxon>
        <taxon>Viridiplantae</taxon>
        <taxon>Streptophyta</taxon>
        <taxon>Embryophyta</taxon>
        <taxon>Tracheophyta</taxon>
        <taxon>Spermatophyta</taxon>
        <taxon>Magnoliopsida</taxon>
        <taxon>Liliopsida</taxon>
        <taxon>Poales</taxon>
        <taxon>Poaceae</taxon>
        <taxon>PACMAD clade</taxon>
        <taxon>Panicoideae</taxon>
        <taxon>Panicodae</taxon>
        <taxon>Paniceae</taxon>
        <taxon>Panicinae</taxon>
        <taxon>Panicum</taxon>
        <taxon>Panicum sect. Hiantes</taxon>
    </lineage>
</organism>
<feature type="domain" description="Pectinesterase inhibitor" evidence="5">
    <location>
        <begin position="21"/>
        <end position="169"/>
    </location>
</feature>
<protein>
    <recommendedName>
        <fullName evidence="5">Pectinesterase inhibitor domain-containing protein</fullName>
    </recommendedName>
</protein>
<keyword evidence="2" id="KW-1015">Disulfide bond</keyword>
<evidence type="ECO:0000313" key="7">
    <source>
        <dbReference type="Proteomes" id="UP000823388"/>
    </source>
</evidence>
<dbReference type="PANTHER" id="PTHR35357:SF8">
    <property type="entry name" value="OS01G0111000 PROTEIN"/>
    <property type="match status" value="1"/>
</dbReference>
<dbReference type="EMBL" id="CM029047">
    <property type="protein sequence ID" value="KAG2585461.1"/>
    <property type="molecule type" value="Genomic_DNA"/>
</dbReference>
<dbReference type="SMART" id="SM00856">
    <property type="entry name" value="PMEI"/>
    <property type="match status" value="1"/>
</dbReference>
<dbReference type="AlphaFoldDB" id="A0A8T0RHG0"/>
<dbReference type="Gene3D" id="1.20.140.40">
    <property type="entry name" value="Invertase/pectin methylesterase inhibitor family protein"/>
    <property type="match status" value="1"/>
</dbReference>
<dbReference type="PANTHER" id="PTHR35357">
    <property type="entry name" value="OS02G0537100 PROTEIN"/>
    <property type="match status" value="1"/>
</dbReference>